<feature type="non-terminal residue" evidence="1">
    <location>
        <position position="1"/>
    </location>
</feature>
<evidence type="ECO:0000313" key="1">
    <source>
        <dbReference type="EMBL" id="CAG8831672.1"/>
    </source>
</evidence>
<proteinExistence type="predicted"/>
<feature type="non-terminal residue" evidence="1">
    <location>
        <position position="139"/>
    </location>
</feature>
<organism evidence="1 2">
    <name type="scientific">Cetraspora pellucida</name>
    <dbReference type="NCBI Taxonomy" id="1433469"/>
    <lineage>
        <taxon>Eukaryota</taxon>
        <taxon>Fungi</taxon>
        <taxon>Fungi incertae sedis</taxon>
        <taxon>Mucoromycota</taxon>
        <taxon>Glomeromycotina</taxon>
        <taxon>Glomeromycetes</taxon>
        <taxon>Diversisporales</taxon>
        <taxon>Gigasporaceae</taxon>
        <taxon>Cetraspora</taxon>
    </lineage>
</organism>
<evidence type="ECO:0000313" key="2">
    <source>
        <dbReference type="Proteomes" id="UP000789759"/>
    </source>
</evidence>
<reference evidence="1" key="1">
    <citation type="submission" date="2021-06" db="EMBL/GenBank/DDBJ databases">
        <authorList>
            <person name="Kallberg Y."/>
            <person name="Tangrot J."/>
            <person name="Rosling A."/>
        </authorList>
    </citation>
    <scope>NUCLEOTIDE SEQUENCE</scope>
    <source>
        <strain evidence="1">FL966</strain>
    </source>
</reference>
<gene>
    <name evidence="1" type="ORF">CPELLU_LOCUS20761</name>
</gene>
<comment type="caution">
    <text evidence="1">The sequence shown here is derived from an EMBL/GenBank/DDBJ whole genome shotgun (WGS) entry which is preliminary data.</text>
</comment>
<dbReference type="OrthoDB" id="2430440at2759"/>
<protein>
    <submittedName>
        <fullName evidence="1">17318_t:CDS:1</fullName>
    </submittedName>
</protein>
<dbReference type="AlphaFoldDB" id="A0A9N9PKZ8"/>
<dbReference type="Proteomes" id="UP000789759">
    <property type="component" value="Unassembled WGS sequence"/>
</dbReference>
<keyword evidence="2" id="KW-1185">Reference proteome</keyword>
<name>A0A9N9PKZ8_9GLOM</name>
<sequence length="139" mass="15790">TEDQHHNRNHQDAEAYCQQCINNPQLYNFACGFSENANINYPILHQIDVTNSITYNHCNALKLPIESPGICCSNGKIILAEPSIPMFLQHLLSSQDNVAKDFHNKIQLYNFAFTFTFIGARYDHGLVNAQSGVYTFHVQ</sequence>
<accession>A0A9N9PKZ8</accession>
<dbReference type="EMBL" id="CAJVQA010066706">
    <property type="protein sequence ID" value="CAG8831672.1"/>
    <property type="molecule type" value="Genomic_DNA"/>
</dbReference>